<reference evidence="2" key="1">
    <citation type="submission" date="2020-06" db="EMBL/GenBank/DDBJ databases">
        <authorList>
            <person name="Li T."/>
            <person name="Hu X."/>
            <person name="Zhang T."/>
            <person name="Song X."/>
            <person name="Zhang H."/>
            <person name="Dai N."/>
            <person name="Sheng W."/>
            <person name="Hou X."/>
            <person name="Wei L."/>
        </authorList>
    </citation>
    <scope>NUCLEOTIDE SEQUENCE</scope>
    <source>
        <strain evidence="2">KEN1</strain>
        <tissue evidence="2">Leaf</tissue>
    </source>
</reference>
<proteinExistence type="predicted"/>
<organism evidence="2">
    <name type="scientific">Sesamum latifolium</name>
    <dbReference type="NCBI Taxonomy" id="2727402"/>
    <lineage>
        <taxon>Eukaryota</taxon>
        <taxon>Viridiplantae</taxon>
        <taxon>Streptophyta</taxon>
        <taxon>Embryophyta</taxon>
        <taxon>Tracheophyta</taxon>
        <taxon>Spermatophyta</taxon>
        <taxon>Magnoliopsida</taxon>
        <taxon>eudicotyledons</taxon>
        <taxon>Gunneridae</taxon>
        <taxon>Pentapetalae</taxon>
        <taxon>asterids</taxon>
        <taxon>lamiids</taxon>
        <taxon>Lamiales</taxon>
        <taxon>Pedaliaceae</taxon>
        <taxon>Sesamum</taxon>
    </lineage>
</organism>
<reference evidence="2" key="2">
    <citation type="journal article" date="2024" name="Plant">
        <title>Genomic evolution and insights into agronomic trait innovations of Sesamum species.</title>
        <authorList>
            <person name="Miao H."/>
            <person name="Wang L."/>
            <person name="Qu L."/>
            <person name="Liu H."/>
            <person name="Sun Y."/>
            <person name="Le M."/>
            <person name="Wang Q."/>
            <person name="Wei S."/>
            <person name="Zheng Y."/>
            <person name="Lin W."/>
            <person name="Duan Y."/>
            <person name="Cao H."/>
            <person name="Xiong S."/>
            <person name="Wang X."/>
            <person name="Wei L."/>
            <person name="Li C."/>
            <person name="Ma Q."/>
            <person name="Ju M."/>
            <person name="Zhao R."/>
            <person name="Li G."/>
            <person name="Mu C."/>
            <person name="Tian Q."/>
            <person name="Mei H."/>
            <person name="Zhang T."/>
            <person name="Gao T."/>
            <person name="Zhang H."/>
        </authorList>
    </citation>
    <scope>NUCLEOTIDE SEQUENCE</scope>
    <source>
        <strain evidence="2">KEN1</strain>
    </source>
</reference>
<feature type="domain" description="Reverse transcriptase Ty1/copia-type" evidence="1">
    <location>
        <begin position="23"/>
        <end position="98"/>
    </location>
</feature>
<dbReference type="InterPro" id="IPR013103">
    <property type="entry name" value="RVT_2"/>
</dbReference>
<accession>A0AAW2WCT5</accession>
<protein>
    <recommendedName>
        <fullName evidence="1">Reverse transcriptase Ty1/copia-type domain-containing protein</fullName>
    </recommendedName>
</protein>
<sequence length="126" mass="13918">MGVQIKTEGNGSVERLKAQMMAKDDVLLEGPSEEVIIEIKQYLDKHFTIKDLGIAKYLLGLEITRSKEGLVVAQTKYITDIVVDASLSHAKAASTPLLSGLKFTADAGERIVNPEAYRRFLEGYFT</sequence>
<evidence type="ECO:0000259" key="1">
    <source>
        <dbReference type="Pfam" id="PF07727"/>
    </source>
</evidence>
<evidence type="ECO:0000313" key="2">
    <source>
        <dbReference type="EMBL" id="KAL0439477.1"/>
    </source>
</evidence>
<gene>
    <name evidence="2" type="ORF">Slati_2430700</name>
</gene>
<dbReference type="Pfam" id="PF07727">
    <property type="entry name" value="RVT_2"/>
    <property type="match status" value="1"/>
</dbReference>
<dbReference type="AlphaFoldDB" id="A0AAW2WCT5"/>
<comment type="caution">
    <text evidence="2">The sequence shown here is derived from an EMBL/GenBank/DDBJ whole genome shotgun (WGS) entry which is preliminary data.</text>
</comment>
<dbReference type="EMBL" id="JACGWN010000008">
    <property type="protein sequence ID" value="KAL0439477.1"/>
    <property type="molecule type" value="Genomic_DNA"/>
</dbReference>
<name>A0AAW2WCT5_9LAMI</name>